<evidence type="ECO:0000313" key="2">
    <source>
        <dbReference type="Proteomes" id="UP000809243"/>
    </source>
</evidence>
<proteinExistence type="predicted"/>
<gene>
    <name evidence="1" type="ORF">JW744_05860</name>
</gene>
<organism evidence="1 2">
    <name type="scientific">Candidatus Iainarchaeum sp</name>
    <dbReference type="NCBI Taxonomy" id="3101447"/>
    <lineage>
        <taxon>Archaea</taxon>
        <taxon>Candidatus Iainarchaeota</taxon>
        <taxon>Candidatus Iainarchaeia</taxon>
        <taxon>Candidatus Iainarchaeales</taxon>
        <taxon>Candidatus Iainarchaeaceae</taxon>
        <taxon>Candidatus Iainarchaeum</taxon>
    </lineage>
</organism>
<dbReference type="AlphaFoldDB" id="A0A939C595"/>
<dbReference type="Proteomes" id="UP000809243">
    <property type="component" value="Unassembled WGS sequence"/>
</dbReference>
<accession>A0A939C595</accession>
<dbReference type="EMBL" id="JAFGDB010000104">
    <property type="protein sequence ID" value="MBN2067966.1"/>
    <property type="molecule type" value="Genomic_DNA"/>
</dbReference>
<dbReference type="Gene3D" id="3.40.50.150">
    <property type="entry name" value="Vaccinia Virus protein VP39"/>
    <property type="match status" value="1"/>
</dbReference>
<dbReference type="InterPro" id="IPR029063">
    <property type="entry name" value="SAM-dependent_MTases_sf"/>
</dbReference>
<name>A0A939C595_9ARCH</name>
<protein>
    <submittedName>
        <fullName evidence="1">Uncharacterized protein</fullName>
    </submittedName>
</protein>
<reference evidence="1" key="1">
    <citation type="submission" date="2021-01" db="EMBL/GenBank/DDBJ databases">
        <title>Active Sulfur Cycling in an Early Earth Analoge.</title>
        <authorList>
            <person name="Hahn C.R."/>
            <person name="Youssef N.H."/>
            <person name="Elshahed M."/>
        </authorList>
    </citation>
    <scope>NUCLEOTIDE SEQUENCE</scope>
    <source>
        <strain evidence="1">Zod_Metabat.1151</strain>
    </source>
</reference>
<sequence>MTKPRTQRKPISVLDLGFEDATRLKGLASRYPRKQFMGIEWEKRKGLVTRRHNLKLVYGDVLSKLRRLPANSVKIVTADFLFSGFKMRGFHVDEETRIGRVFAGRFRKGRIKVAKQVYRVLVPNGRFFVTEWKINSGVIKELLEEAGFNVKERPVPESEIGKDGKTLFLKGLPEFFEKHPEAIETDTPMRLIATKPREKAY</sequence>
<evidence type="ECO:0000313" key="1">
    <source>
        <dbReference type="EMBL" id="MBN2067966.1"/>
    </source>
</evidence>
<dbReference type="SUPFAM" id="SSF53335">
    <property type="entry name" value="S-adenosyl-L-methionine-dependent methyltransferases"/>
    <property type="match status" value="1"/>
</dbReference>
<comment type="caution">
    <text evidence="1">The sequence shown here is derived from an EMBL/GenBank/DDBJ whole genome shotgun (WGS) entry which is preliminary data.</text>
</comment>